<reference evidence="2 3" key="1">
    <citation type="submission" date="2014-04" db="EMBL/GenBank/DDBJ databases">
        <authorList>
            <consortium name="DOE Joint Genome Institute"/>
            <person name="Kuo A."/>
            <person name="Kohler A."/>
            <person name="Costa M.D."/>
            <person name="Nagy L.G."/>
            <person name="Floudas D."/>
            <person name="Copeland A."/>
            <person name="Barry K.W."/>
            <person name="Cichocki N."/>
            <person name="Veneault-Fourrey C."/>
            <person name="LaButti K."/>
            <person name="Lindquist E.A."/>
            <person name="Lipzen A."/>
            <person name="Lundell T."/>
            <person name="Morin E."/>
            <person name="Murat C."/>
            <person name="Sun H."/>
            <person name="Tunlid A."/>
            <person name="Henrissat B."/>
            <person name="Grigoriev I.V."/>
            <person name="Hibbett D.S."/>
            <person name="Martin F."/>
            <person name="Nordberg H.P."/>
            <person name="Cantor M.N."/>
            <person name="Hua S.X."/>
        </authorList>
    </citation>
    <scope>NUCLEOTIDE SEQUENCE [LARGE SCALE GENOMIC DNA]</scope>
    <source>
        <strain evidence="2 3">Marx 270</strain>
    </source>
</reference>
<dbReference type="AlphaFoldDB" id="A0A0C3NZ47"/>
<sequence>MAPKRDASQMKKASPPKRTRTTAMSNDTTNQQTTAPSSLTATVSNQPDSALSQPPSCSEPNPSSTPSTDTLPSMGVLVTPEGPSHHQAAASQLQESSAPSHSSPSDSTLPPPTAITTSVDTLVPVPESSSFDLDRISTCPDRLLSWIKLLSTYCNQDANTFALGHILPTATWGMADPYEDRSKHLVHEEWRSGQPMFSHDPYSIFKARAICKPFAVCILLPETAYVLLTALFNSIYDAREVLKSKSSMTKLDISHLQKRALVLLETQLNRYHQKDENGRWTISKAQFELEAVYLLQDPYLHDPEQNIESGVEIPDLAI</sequence>
<evidence type="ECO:0000313" key="2">
    <source>
        <dbReference type="EMBL" id="KIO00566.1"/>
    </source>
</evidence>
<dbReference type="OrthoDB" id="10664730at2759"/>
<evidence type="ECO:0000256" key="1">
    <source>
        <dbReference type="SAM" id="MobiDB-lite"/>
    </source>
</evidence>
<feature type="region of interest" description="Disordered" evidence="1">
    <location>
        <begin position="1"/>
        <end position="117"/>
    </location>
</feature>
<dbReference type="HOGENOM" id="CLU_045158_0_0_1"/>
<dbReference type="Proteomes" id="UP000054217">
    <property type="component" value="Unassembled WGS sequence"/>
</dbReference>
<proteinExistence type="predicted"/>
<organism evidence="2 3">
    <name type="scientific">Pisolithus tinctorius Marx 270</name>
    <dbReference type="NCBI Taxonomy" id="870435"/>
    <lineage>
        <taxon>Eukaryota</taxon>
        <taxon>Fungi</taxon>
        <taxon>Dikarya</taxon>
        <taxon>Basidiomycota</taxon>
        <taxon>Agaricomycotina</taxon>
        <taxon>Agaricomycetes</taxon>
        <taxon>Agaricomycetidae</taxon>
        <taxon>Boletales</taxon>
        <taxon>Sclerodermatineae</taxon>
        <taxon>Pisolithaceae</taxon>
        <taxon>Pisolithus</taxon>
    </lineage>
</organism>
<reference evidence="3" key="2">
    <citation type="submission" date="2015-01" db="EMBL/GenBank/DDBJ databases">
        <title>Evolutionary Origins and Diversification of the Mycorrhizal Mutualists.</title>
        <authorList>
            <consortium name="DOE Joint Genome Institute"/>
            <consortium name="Mycorrhizal Genomics Consortium"/>
            <person name="Kohler A."/>
            <person name="Kuo A."/>
            <person name="Nagy L.G."/>
            <person name="Floudas D."/>
            <person name="Copeland A."/>
            <person name="Barry K.W."/>
            <person name="Cichocki N."/>
            <person name="Veneault-Fourrey C."/>
            <person name="LaButti K."/>
            <person name="Lindquist E.A."/>
            <person name="Lipzen A."/>
            <person name="Lundell T."/>
            <person name="Morin E."/>
            <person name="Murat C."/>
            <person name="Riley R."/>
            <person name="Ohm R."/>
            <person name="Sun H."/>
            <person name="Tunlid A."/>
            <person name="Henrissat B."/>
            <person name="Grigoriev I.V."/>
            <person name="Hibbett D.S."/>
            <person name="Martin F."/>
        </authorList>
    </citation>
    <scope>NUCLEOTIDE SEQUENCE [LARGE SCALE GENOMIC DNA]</scope>
    <source>
        <strain evidence="3">Marx 270</strain>
    </source>
</reference>
<accession>A0A0C3NZ47</accession>
<feature type="compositionally biased region" description="Low complexity" evidence="1">
    <location>
        <begin position="52"/>
        <end position="73"/>
    </location>
</feature>
<dbReference type="EMBL" id="KN831995">
    <property type="protein sequence ID" value="KIO00566.1"/>
    <property type="molecule type" value="Genomic_DNA"/>
</dbReference>
<keyword evidence="3" id="KW-1185">Reference proteome</keyword>
<name>A0A0C3NZ47_PISTI</name>
<feature type="compositionally biased region" description="Polar residues" evidence="1">
    <location>
        <begin position="21"/>
        <end position="51"/>
    </location>
</feature>
<feature type="compositionally biased region" description="Low complexity" evidence="1">
    <location>
        <begin position="85"/>
        <end position="108"/>
    </location>
</feature>
<gene>
    <name evidence="2" type="ORF">M404DRAFT_29493</name>
</gene>
<dbReference type="InParanoid" id="A0A0C3NZ47"/>
<evidence type="ECO:0000313" key="3">
    <source>
        <dbReference type="Proteomes" id="UP000054217"/>
    </source>
</evidence>
<protein>
    <submittedName>
        <fullName evidence="2">Uncharacterized protein</fullName>
    </submittedName>
</protein>